<evidence type="ECO:0000313" key="5">
    <source>
        <dbReference type="Proteomes" id="UP000034883"/>
    </source>
</evidence>
<dbReference type="InterPro" id="IPR015943">
    <property type="entry name" value="WD40/YVTN_repeat-like_dom_sf"/>
</dbReference>
<accession>A0A0F6VZA9</accession>
<dbReference type="PANTHER" id="PTHR45737">
    <property type="entry name" value="VON WILLEBRAND FACTOR A DOMAIN-CONTAINING PROTEIN 5A"/>
    <property type="match status" value="1"/>
</dbReference>
<feature type="region of interest" description="Disordered" evidence="1">
    <location>
        <begin position="1121"/>
        <end position="1162"/>
    </location>
</feature>
<feature type="compositionally biased region" description="Low complexity" evidence="1">
    <location>
        <begin position="1089"/>
        <end position="1105"/>
    </location>
</feature>
<dbReference type="STRING" id="927083.DB32_000432"/>
<name>A0A0F6VZA9_9BACT</name>
<dbReference type="Pfam" id="PF08487">
    <property type="entry name" value="VIT"/>
    <property type="match status" value="1"/>
</dbReference>
<dbReference type="SMART" id="SM00327">
    <property type="entry name" value="VWA"/>
    <property type="match status" value="1"/>
</dbReference>
<evidence type="ECO:0000313" key="4">
    <source>
        <dbReference type="EMBL" id="AKF03283.1"/>
    </source>
</evidence>
<dbReference type="InterPro" id="IPR036465">
    <property type="entry name" value="vWFA_dom_sf"/>
</dbReference>
<feature type="region of interest" description="Disordered" evidence="1">
    <location>
        <begin position="47"/>
        <end position="69"/>
    </location>
</feature>
<evidence type="ECO:0000256" key="1">
    <source>
        <dbReference type="SAM" id="MobiDB-lite"/>
    </source>
</evidence>
<gene>
    <name evidence="4" type="ORF">DB32_000432</name>
</gene>
<dbReference type="InterPro" id="IPR013694">
    <property type="entry name" value="VIT"/>
</dbReference>
<evidence type="ECO:0000259" key="2">
    <source>
        <dbReference type="PROSITE" id="PS50234"/>
    </source>
</evidence>
<feature type="region of interest" description="Disordered" evidence="1">
    <location>
        <begin position="315"/>
        <end position="336"/>
    </location>
</feature>
<dbReference type="InterPro" id="IPR011047">
    <property type="entry name" value="Quinoprotein_ADH-like_sf"/>
</dbReference>
<dbReference type="Pfam" id="PF13360">
    <property type="entry name" value="PQQ_2"/>
    <property type="match status" value="2"/>
</dbReference>
<feature type="region of interest" description="Disordered" evidence="1">
    <location>
        <begin position="1086"/>
        <end position="1105"/>
    </location>
</feature>
<sequence>MCVVAIALIACGCGAGQDAQPASPPRAPSAAPAMPIAPPIAIAPPPAPRDLDGAAARPPEPTIPADTTPLAARFTPRPLAIPQVRSGRSARFTFDGQRRGWFARLPEATRENPLTPVYAQGRVMLGGGFTSHTFYAFDARTGELDWRAAAPDGGPTAAIALDGKVLFNTESCTLFVVDARTGRQRWSRWLGDPLMSQPAAANGRVFSGHVRDEGGYGFTAMDLDTGRVLWTRNVPADVLNAPVLDGTDVFFTTMDGTVWRLDQRTGRVVWRERLDATSAPWLHGETVHVARRARRQNESGARETIEVATVLAKSDGSTMREHDGAPASFLPPRPDSGGVQAGWAFEGSRPTIVDGRAYQTIGNEVQARDAETGALLWRRQYTDAARTRPASSPAIAGAQMVFGTRDGVLFGLDIDTGMTAWAYDVGEPIAAQPTVAHGWVYASTTRGGVVALEVGDDTLDGWHMWGGNAQHTGAVVGDVAPVEADERPSEGTLRLAGNARVGEVAGFVLQSTRVSARVSGFVARVSVEQEFANPYARAVEAVYLFPLPESAAVDAMELRAGDRVVHADIRRRHEAREAYDDARRRGVLASLLEQERPNLFRQSVANVQPGQTVRVVLQYTQAMPYEEGSHRFVYPMVAGPRYSSGESSTPRQIVLAPGEARPDRVEVAIDADLGVAVSEVESPTHAIDVTRSNDQRVRVSLREAARADRDLEVRFRVAGTAPTVSTMASAPIEGDAGHLALSIHPRLDVPEGETTPRELVFVVDTSSSMNGRPIELARAATITALRGLRASDTFRVLGFSDAVRAFDAGALPATPENVARAEQFVGELRALGATEMISGLRAALEPAGEAGRMRILVLLTDGYIGNETDVFRAVHDELGDARVFAFGVGSAVNRYLLARVAEEGRGDVQVVLPSESPERAAEVFHARIARPYLTDVSIDWSGLAVSDAYPRRLPDLFADRPLRVHARYARGGEGEIVIRGRVAGRPFEQRVRVSLPASGGDAREELGSIWARTRVGDLMTALELAPNATLQEEVTQLGLRHHLLTPWTAFVAIDESQRVEGEALRVEQPSEVPSGMVATERAMRGRTVSIAPPARPSASGSASSGYGRMLGGALAAEEYDAPAAAPQPSPPPVARSEARRRDTRGGGAGMCMEQARRADGTIDEDALRRCLAAIAESARLHEE</sequence>
<dbReference type="KEGG" id="samy:DB32_000432"/>
<dbReference type="PROSITE" id="PS50234">
    <property type="entry name" value="VWFA"/>
    <property type="match status" value="1"/>
</dbReference>
<dbReference type="AlphaFoldDB" id="A0A0F6VZA9"/>
<dbReference type="SUPFAM" id="SSF53300">
    <property type="entry name" value="vWA-like"/>
    <property type="match status" value="1"/>
</dbReference>
<feature type="domain" description="VWFA" evidence="2">
    <location>
        <begin position="758"/>
        <end position="928"/>
    </location>
</feature>
<dbReference type="Gene3D" id="3.40.50.410">
    <property type="entry name" value="von Willebrand factor, type A domain"/>
    <property type="match status" value="1"/>
</dbReference>
<proteinExistence type="predicted"/>
<dbReference type="SUPFAM" id="SSF50998">
    <property type="entry name" value="Quinoprotein alcohol dehydrogenase-like"/>
    <property type="match status" value="2"/>
</dbReference>
<reference evidence="4 5" key="1">
    <citation type="submission" date="2015-03" db="EMBL/GenBank/DDBJ databases">
        <title>Genome assembly of Sandaracinus amylolyticus DSM 53668.</title>
        <authorList>
            <person name="Sharma G."/>
            <person name="Subramanian S."/>
        </authorList>
    </citation>
    <scope>NUCLEOTIDE SEQUENCE [LARGE SCALE GENOMIC DNA]</scope>
    <source>
        <strain evidence="4 5">DSM 53668</strain>
    </source>
</reference>
<dbReference type="InterPro" id="IPR002372">
    <property type="entry name" value="PQQ_rpt_dom"/>
</dbReference>
<dbReference type="Proteomes" id="UP000034883">
    <property type="component" value="Chromosome"/>
</dbReference>
<protein>
    <submittedName>
        <fullName evidence="4">Uncharacterized protein</fullName>
    </submittedName>
</protein>
<dbReference type="SMART" id="SM00564">
    <property type="entry name" value="PQQ"/>
    <property type="match status" value="6"/>
</dbReference>
<evidence type="ECO:0000259" key="3">
    <source>
        <dbReference type="PROSITE" id="PS51468"/>
    </source>
</evidence>
<dbReference type="Pfam" id="PF13768">
    <property type="entry name" value="VWA_3"/>
    <property type="match status" value="1"/>
</dbReference>
<dbReference type="PROSITE" id="PS51468">
    <property type="entry name" value="VIT"/>
    <property type="match status" value="1"/>
</dbReference>
<dbReference type="Gene3D" id="2.130.10.10">
    <property type="entry name" value="YVTN repeat-like/Quinoprotein amine dehydrogenase"/>
    <property type="match status" value="2"/>
</dbReference>
<keyword evidence="5" id="KW-1185">Reference proteome</keyword>
<dbReference type="EMBL" id="CP011125">
    <property type="protein sequence ID" value="AKF03283.1"/>
    <property type="molecule type" value="Genomic_DNA"/>
</dbReference>
<dbReference type="InterPro" id="IPR002035">
    <property type="entry name" value="VWF_A"/>
</dbReference>
<dbReference type="PANTHER" id="PTHR45737:SF6">
    <property type="entry name" value="VON WILLEBRAND FACTOR A DOMAIN-CONTAINING PROTEIN 5A"/>
    <property type="match status" value="1"/>
</dbReference>
<organism evidence="4 5">
    <name type="scientific">Sandaracinus amylolyticus</name>
    <dbReference type="NCBI Taxonomy" id="927083"/>
    <lineage>
        <taxon>Bacteria</taxon>
        <taxon>Pseudomonadati</taxon>
        <taxon>Myxococcota</taxon>
        <taxon>Polyangia</taxon>
        <taxon>Polyangiales</taxon>
        <taxon>Sandaracinaceae</taxon>
        <taxon>Sandaracinus</taxon>
    </lineage>
</organism>
<feature type="domain" description="VIT" evidence="3">
    <location>
        <begin position="493"/>
        <end position="621"/>
    </location>
</feature>
<dbReference type="InterPro" id="IPR018391">
    <property type="entry name" value="PQQ_b-propeller_rpt"/>
</dbReference>
<dbReference type="SMART" id="SM00609">
    <property type="entry name" value="VIT"/>
    <property type="match status" value="1"/>
</dbReference>